<proteinExistence type="predicted"/>
<evidence type="ECO:0000313" key="1">
    <source>
        <dbReference type="EMBL" id="KZT44201.1"/>
    </source>
</evidence>
<dbReference type="Proteomes" id="UP000076798">
    <property type="component" value="Unassembled WGS sequence"/>
</dbReference>
<protein>
    <recommendedName>
        <fullName evidence="3">EF-hand domain-containing protein</fullName>
    </recommendedName>
</protein>
<dbReference type="InterPro" id="IPR018247">
    <property type="entry name" value="EF_Hand_1_Ca_BS"/>
</dbReference>
<dbReference type="PROSITE" id="PS00018">
    <property type="entry name" value="EF_HAND_1"/>
    <property type="match status" value="1"/>
</dbReference>
<keyword evidence="2" id="KW-1185">Reference proteome</keyword>
<organism evidence="1 2">
    <name type="scientific">Sistotremastrum suecicum HHB10207 ss-3</name>
    <dbReference type="NCBI Taxonomy" id="1314776"/>
    <lineage>
        <taxon>Eukaryota</taxon>
        <taxon>Fungi</taxon>
        <taxon>Dikarya</taxon>
        <taxon>Basidiomycota</taxon>
        <taxon>Agaricomycotina</taxon>
        <taxon>Agaricomycetes</taxon>
        <taxon>Sistotremastrales</taxon>
        <taxon>Sistotremastraceae</taxon>
        <taxon>Sistotremastrum</taxon>
    </lineage>
</organism>
<dbReference type="AlphaFoldDB" id="A0A166IYG3"/>
<dbReference type="EMBL" id="KV428005">
    <property type="protein sequence ID" value="KZT44201.1"/>
    <property type="molecule type" value="Genomic_DNA"/>
</dbReference>
<evidence type="ECO:0008006" key="3">
    <source>
        <dbReference type="Google" id="ProtNLM"/>
    </source>
</evidence>
<accession>A0A166IYG3</accession>
<sequence length="93" mass="10485">MRNEVIHQGRPCLEALDKDKEGTIGVVDLRRHFRRWPSLPVLLLCKIRGSSTTNLCSHPCSLGAPIQRRQISGEADRRTILTFTNAIRSLHIG</sequence>
<name>A0A166IYG3_9AGAM</name>
<evidence type="ECO:0000313" key="2">
    <source>
        <dbReference type="Proteomes" id="UP000076798"/>
    </source>
</evidence>
<reference evidence="1 2" key="1">
    <citation type="journal article" date="2016" name="Mol. Biol. Evol.">
        <title>Comparative Genomics of Early-Diverging Mushroom-Forming Fungi Provides Insights into the Origins of Lignocellulose Decay Capabilities.</title>
        <authorList>
            <person name="Nagy L.G."/>
            <person name="Riley R."/>
            <person name="Tritt A."/>
            <person name="Adam C."/>
            <person name="Daum C."/>
            <person name="Floudas D."/>
            <person name="Sun H."/>
            <person name="Yadav J.S."/>
            <person name="Pangilinan J."/>
            <person name="Larsson K.H."/>
            <person name="Matsuura K."/>
            <person name="Barry K."/>
            <person name="Labutti K."/>
            <person name="Kuo R."/>
            <person name="Ohm R.A."/>
            <person name="Bhattacharya S.S."/>
            <person name="Shirouzu T."/>
            <person name="Yoshinaga Y."/>
            <person name="Martin F.M."/>
            <person name="Grigoriev I.V."/>
            <person name="Hibbett D.S."/>
        </authorList>
    </citation>
    <scope>NUCLEOTIDE SEQUENCE [LARGE SCALE GENOMIC DNA]</scope>
    <source>
        <strain evidence="1 2">HHB10207 ss-3</strain>
    </source>
</reference>
<gene>
    <name evidence="1" type="ORF">SISSUDRAFT_341995</name>
</gene>